<dbReference type="InterPro" id="IPR000644">
    <property type="entry name" value="CBS_dom"/>
</dbReference>
<feature type="domain" description="CBS" evidence="3">
    <location>
        <begin position="116"/>
        <end position="174"/>
    </location>
</feature>
<evidence type="ECO:0000256" key="2">
    <source>
        <dbReference type="PROSITE-ProRule" id="PRU00703"/>
    </source>
</evidence>
<evidence type="ECO:0000256" key="1">
    <source>
        <dbReference type="ARBA" id="ARBA00023122"/>
    </source>
</evidence>
<dbReference type="PANTHER" id="PTHR43080">
    <property type="entry name" value="CBS DOMAIN-CONTAINING PROTEIN CBSX3, MITOCHONDRIAL"/>
    <property type="match status" value="1"/>
</dbReference>
<evidence type="ECO:0000259" key="3">
    <source>
        <dbReference type="PROSITE" id="PS51371"/>
    </source>
</evidence>
<evidence type="ECO:0000313" key="5">
    <source>
        <dbReference type="Proteomes" id="UP000285138"/>
    </source>
</evidence>
<dbReference type="SUPFAM" id="SSF54631">
    <property type="entry name" value="CBS-domain pair"/>
    <property type="match status" value="1"/>
</dbReference>
<dbReference type="PROSITE" id="PS51371">
    <property type="entry name" value="CBS"/>
    <property type="match status" value="2"/>
</dbReference>
<proteinExistence type="predicted"/>
<keyword evidence="1 2" id="KW-0129">CBS domain</keyword>
<dbReference type="InterPro" id="IPR051257">
    <property type="entry name" value="Diverse_CBS-Domain"/>
</dbReference>
<organism evidence="4 5">
    <name type="scientific">Candidatus Syntrophonatronum acetioxidans</name>
    <dbReference type="NCBI Taxonomy" id="1795816"/>
    <lineage>
        <taxon>Bacteria</taxon>
        <taxon>Bacillati</taxon>
        <taxon>Bacillota</taxon>
        <taxon>Clostridia</taxon>
        <taxon>Eubacteriales</taxon>
        <taxon>Syntrophomonadaceae</taxon>
        <taxon>Candidatus Syntrophonatronum</taxon>
    </lineage>
</organism>
<accession>A0A424YCT9</accession>
<gene>
    <name evidence="4" type="ORF">D5R97_06750</name>
</gene>
<protein>
    <submittedName>
        <fullName evidence="4">CBS domain-containing protein</fullName>
    </submittedName>
</protein>
<dbReference type="Pfam" id="PF00571">
    <property type="entry name" value="CBS"/>
    <property type="match status" value="2"/>
</dbReference>
<evidence type="ECO:0000313" key="4">
    <source>
        <dbReference type="EMBL" id="RQD75097.1"/>
    </source>
</evidence>
<name>A0A424YCT9_9FIRM</name>
<dbReference type="Gene3D" id="3.10.580.10">
    <property type="entry name" value="CBS-domain"/>
    <property type="match status" value="1"/>
</dbReference>
<comment type="caution">
    <text evidence="4">The sequence shown here is derived from an EMBL/GenBank/DDBJ whole genome shotgun (WGS) entry which is preliminary data.</text>
</comment>
<dbReference type="PANTHER" id="PTHR43080:SF2">
    <property type="entry name" value="CBS DOMAIN-CONTAINING PROTEIN"/>
    <property type="match status" value="1"/>
</dbReference>
<reference evidence="4 5" key="1">
    <citation type="submission" date="2018-08" db="EMBL/GenBank/DDBJ databases">
        <title>The metabolism and importance of syntrophic acetate oxidation coupled to methane or sulfide production in haloalkaline environments.</title>
        <authorList>
            <person name="Timmers P.H.A."/>
            <person name="Vavourakis C.D."/>
            <person name="Sorokin D.Y."/>
            <person name="Sinninghe Damste J.S."/>
            <person name="Muyzer G."/>
            <person name="Stams A.J.M."/>
            <person name="Plugge C.M."/>
        </authorList>
    </citation>
    <scope>NUCLEOTIDE SEQUENCE [LARGE SCALE GENOMIC DNA]</scope>
    <source>
        <strain evidence="4">MSAO_Bac1</strain>
    </source>
</reference>
<sequence length="177" mass="20180">MGRKEFDMKDILVKDIMNPDVIYIKPQDPLKKIVTILDKHDINGLPVVEEEKKVVGIVTERDILKYARWIIGQPVNNLNHIIEEGEEEVAESSQAVGQRAVDVVKLVASVTAETLMTKKVITVKKDLPVRDLVKMMNEYNINRVPIVNDRGELIGIVARADILQFFEICFENDQEDK</sequence>
<dbReference type="InterPro" id="IPR046342">
    <property type="entry name" value="CBS_dom_sf"/>
</dbReference>
<feature type="domain" description="CBS" evidence="3">
    <location>
        <begin position="17"/>
        <end position="75"/>
    </location>
</feature>
<dbReference type="SMART" id="SM00116">
    <property type="entry name" value="CBS"/>
    <property type="match status" value="2"/>
</dbReference>
<dbReference type="AlphaFoldDB" id="A0A424YCT9"/>
<dbReference type="Proteomes" id="UP000285138">
    <property type="component" value="Unassembled WGS sequence"/>
</dbReference>
<dbReference type="EMBL" id="QZAA01000170">
    <property type="protein sequence ID" value="RQD75097.1"/>
    <property type="molecule type" value="Genomic_DNA"/>
</dbReference>